<comment type="caution">
    <text evidence="2">The sequence shown here is derived from an EMBL/GenBank/DDBJ whole genome shotgun (WGS) entry which is preliminary data.</text>
</comment>
<dbReference type="PROSITE" id="PS50213">
    <property type="entry name" value="FAS1"/>
    <property type="match status" value="1"/>
</dbReference>
<dbReference type="AlphaFoldDB" id="A0A840CY75"/>
<feature type="domain" description="FAS1" evidence="1">
    <location>
        <begin position="38"/>
        <end position="235"/>
    </location>
</feature>
<dbReference type="PROSITE" id="PS51257">
    <property type="entry name" value="PROKAR_LIPOPROTEIN"/>
    <property type="match status" value="1"/>
</dbReference>
<protein>
    <submittedName>
        <fullName evidence="2">Surface protein with fasciclin (FAS1) repeats</fullName>
    </submittedName>
</protein>
<dbReference type="InterPro" id="IPR050904">
    <property type="entry name" value="Adhesion/Biosynth-related"/>
</dbReference>
<evidence type="ECO:0000313" key="2">
    <source>
        <dbReference type="EMBL" id="MBB4044276.1"/>
    </source>
</evidence>
<sequence>MKDIKFIRKMWWLLFAPLFLLACEDKMTEHYEVPDWVAGSAWEVLQEKGGYSIFLHGVELAGYKSIMDGRSILTIMAPDDDAFKVYLQAHGYSSIDEINAEELKKLIGFHLLYYSYNTDKLINFRPEGDLASEENKNKEAGLYYKFRTHSASSPSTEIDRKTGKHITVYHLERFLPVFSYRYWQTKAIDAKSNYEYFYPNSTWSGENGFNVSNASVQEYGITANNGYIYKIDRVLEPLETIYTVLEDHDEYSVFRDLYDSYSEYAYDQTLSNDYGATIGVDSLYLHSHGTSLPPIAMEWPTSSYQAVKTLASVSYSVFAPSNKALNNFFETYWAKGNYESLEDVDKLAMKHLLFQFVNVGLAVFPDQIKNGTVKNQYGVPFNFDPNKVKDRVMCVNGTFYGLDEMTNPPLFGSVMGPAFRDKDRLAYLYALDGSNMLNSYASTEASYTMLIPSDEEMTEGEFTLNYYEDGNVLQRETENGWSDIGSSALQQLVQTHTLGSEKNLKATGSHVYTSQLSFNYWFLKDGKLTCNAWYNQVLEPDYNGNPFVELTELTDDGKKWTNGRSYAYGNTNGLISLDETNGLEQKLAINSDSRYPYFAFVQLLKKANMVSGESISGLFGGRFIVFIPTEAAIKTALANNAIPGITNGALSSSGITGTINLATLQNYLRSYFISRTTNVFTDYPYIGSNFKNAVYQTLNPEVKMTYTDTGSSLNVKLNNSNKVGTVTSDYNYFPFAFSDGCFHFIDSTF</sequence>
<organism evidence="2 3">
    <name type="scientific">Bacteroides reticulotermitis</name>
    <dbReference type="NCBI Taxonomy" id="1133319"/>
    <lineage>
        <taxon>Bacteria</taxon>
        <taxon>Pseudomonadati</taxon>
        <taxon>Bacteroidota</taxon>
        <taxon>Bacteroidia</taxon>
        <taxon>Bacteroidales</taxon>
        <taxon>Bacteroidaceae</taxon>
        <taxon>Bacteroides</taxon>
    </lineage>
</organism>
<dbReference type="SUPFAM" id="SSF82153">
    <property type="entry name" value="FAS1 domain"/>
    <property type="match status" value="2"/>
</dbReference>
<dbReference type="Proteomes" id="UP000560658">
    <property type="component" value="Unassembled WGS sequence"/>
</dbReference>
<evidence type="ECO:0000313" key="3">
    <source>
        <dbReference type="Proteomes" id="UP000560658"/>
    </source>
</evidence>
<dbReference type="InterPro" id="IPR000782">
    <property type="entry name" value="FAS1_domain"/>
</dbReference>
<accession>A0A840CY75</accession>
<evidence type="ECO:0000259" key="1">
    <source>
        <dbReference type="PROSITE" id="PS50213"/>
    </source>
</evidence>
<dbReference type="InterPro" id="IPR036378">
    <property type="entry name" value="FAS1_dom_sf"/>
</dbReference>
<dbReference type="RefSeq" id="WP_044163584.1">
    <property type="nucleotide sequence ID" value="NZ_JACIER010000007.1"/>
</dbReference>
<dbReference type="Gene3D" id="2.30.180.10">
    <property type="entry name" value="FAS1 domain"/>
    <property type="match status" value="1"/>
</dbReference>
<dbReference type="EMBL" id="JACIER010000007">
    <property type="protein sequence ID" value="MBB4044276.1"/>
    <property type="molecule type" value="Genomic_DNA"/>
</dbReference>
<keyword evidence="3" id="KW-1185">Reference proteome</keyword>
<name>A0A840CY75_9BACE</name>
<dbReference type="PANTHER" id="PTHR10900:SF77">
    <property type="entry name" value="FI19380P1"/>
    <property type="match status" value="1"/>
</dbReference>
<reference evidence="2" key="1">
    <citation type="submission" date="2020-08" db="EMBL/GenBank/DDBJ databases">
        <title>Genomic Encyclopedia of Type Strains, Phase IV (KMG-IV): sequencing the most valuable type-strain genomes for metagenomic binning, comparative biology and taxonomic classification.</title>
        <authorList>
            <person name="Goeker M."/>
        </authorList>
    </citation>
    <scope>NUCLEOTIDE SEQUENCE [LARGE SCALE GENOMIC DNA]</scope>
    <source>
        <strain evidence="2">DSM 105720</strain>
    </source>
</reference>
<proteinExistence type="predicted"/>
<gene>
    <name evidence="2" type="ORF">GGR06_002067</name>
</gene>
<dbReference type="PANTHER" id="PTHR10900">
    <property type="entry name" value="PERIOSTIN-RELATED"/>
    <property type="match status" value="1"/>
</dbReference>